<evidence type="ECO:0000256" key="1">
    <source>
        <dbReference type="ARBA" id="ARBA00004123"/>
    </source>
</evidence>
<dbReference type="GO" id="GO:0005737">
    <property type="term" value="C:cytoplasm"/>
    <property type="evidence" value="ECO:0007669"/>
    <property type="project" value="UniProtKB-SubCell"/>
</dbReference>
<dbReference type="Gene3D" id="2.60.40.790">
    <property type="match status" value="1"/>
</dbReference>
<dbReference type="GO" id="GO:0005634">
    <property type="term" value="C:nucleus"/>
    <property type="evidence" value="ECO:0007669"/>
    <property type="project" value="UniProtKB-SubCell"/>
</dbReference>
<dbReference type="PROSITE" id="PS51203">
    <property type="entry name" value="CS"/>
    <property type="match status" value="1"/>
</dbReference>
<keyword evidence="4" id="KW-0963">Cytoplasm</keyword>
<evidence type="ECO:0000313" key="8">
    <source>
        <dbReference type="EMBL" id="RKP38716.1"/>
    </source>
</evidence>
<dbReference type="InterPro" id="IPR037895">
    <property type="entry name" value="NUDCD1"/>
</dbReference>
<dbReference type="PANTHER" id="PTHR21664">
    <property type="entry name" value="CHRONIC MYELOGENOUS LEUKEMIA TUMOR ANTIGEN 66"/>
    <property type="match status" value="1"/>
</dbReference>
<reference evidence="9" key="1">
    <citation type="journal article" date="2018" name="Nat. Microbiol.">
        <title>Leveraging single-cell genomics to expand the fungal tree of life.</title>
        <authorList>
            <person name="Ahrendt S.R."/>
            <person name="Quandt C.A."/>
            <person name="Ciobanu D."/>
            <person name="Clum A."/>
            <person name="Salamov A."/>
            <person name="Andreopoulos B."/>
            <person name="Cheng J.F."/>
            <person name="Woyke T."/>
            <person name="Pelin A."/>
            <person name="Henrissat B."/>
            <person name="Reynolds N.K."/>
            <person name="Benny G.L."/>
            <person name="Smith M.E."/>
            <person name="James T.Y."/>
            <person name="Grigoriev I.V."/>
        </authorList>
    </citation>
    <scope>NUCLEOTIDE SEQUENCE [LARGE SCALE GENOMIC DNA]</scope>
    <source>
        <strain evidence="9">RSA 468</strain>
    </source>
</reference>
<evidence type="ECO:0000256" key="6">
    <source>
        <dbReference type="SAM" id="MobiDB-lite"/>
    </source>
</evidence>
<gene>
    <name evidence="8" type="ORF">BJ085DRAFT_40683</name>
</gene>
<evidence type="ECO:0000256" key="2">
    <source>
        <dbReference type="ARBA" id="ARBA00004496"/>
    </source>
</evidence>
<feature type="domain" description="CS" evidence="7">
    <location>
        <begin position="381"/>
        <end position="483"/>
    </location>
</feature>
<organism evidence="8 9">
    <name type="scientific">Dimargaris cristalligena</name>
    <dbReference type="NCBI Taxonomy" id="215637"/>
    <lineage>
        <taxon>Eukaryota</taxon>
        <taxon>Fungi</taxon>
        <taxon>Fungi incertae sedis</taxon>
        <taxon>Zoopagomycota</taxon>
        <taxon>Kickxellomycotina</taxon>
        <taxon>Dimargaritomycetes</taxon>
        <taxon>Dimargaritales</taxon>
        <taxon>Dimargaritaceae</taxon>
        <taxon>Dimargaris</taxon>
    </lineage>
</organism>
<dbReference type="EMBL" id="ML002336">
    <property type="protein sequence ID" value="RKP38716.1"/>
    <property type="molecule type" value="Genomic_DNA"/>
</dbReference>
<dbReference type="Pfam" id="PF04969">
    <property type="entry name" value="CS"/>
    <property type="match status" value="1"/>
</dbReference>
<evidence type="ECO:0000259" key="7">
    <source>
        <dbReference type="PROSITE" id="PS51203"/>
    </source>
</evidence>
<evidence type="ECO:0000256" key="4">
    <source>
        <dbReference type="ARBA" id="ARBA00022490"/>
    </source>
</evidence>
<evidence type="ECO:0000313" key="9">
    <source>
        <dbReference type="Proteomes" id="UP000268162"/>
    </source>
</evidence>
<accession>A0A4P9ZYD0</accession>
<dbReference type="CDD" id="cd06467">
    <property type="entry name" value="p23_NUDC_like"/>
    <property type="match status" value="1"/>
</dbReference>
<dbReference type="PANTHER" id="PTHR21664:SF1">
    <property type="entry name" value="NUDC DOMAIN-CONTAINING PROTEIN 1"/>
    <property type="match status" value="1"/>
</dbReference>
<feature type="compositionally biased region" description="Pro residues" evidence="6">
    <location>
        <begin position="341"/>
        <end position="350"/>
    </location>
</feature>
<sequence>MTSLFQPRSELLSSKFDGYKLQAWPTTADSRAIPLSVGLADGPIVPLSYLEATARTGQNRLVLMASAQPSSNSISTDTTSDRPAELAYLTDNGSLVNLLLDLDHHSAVTSSTTDSALHEADSAGYAGALPRFLPLDHPCTGLDYKLSIRFLPNGTIELLRRRHGTNHVGSNDAPETACSQSTGLDFEIIQRAQCPLGDKTADNVPFQLLEATIQTDNDAEGTSSPTMVRCLILHRFLRDDPALPVSPIQFTPGQIGPTRPPSMLTEHPPTMYPHHHHHQQQQPHFYPYALAVHDIPLVTSSTESTIVAPRSSVLTHQIPLQVGFSPCGTFFALAVKGPVNQPSPFPPPEPSSEGTDTATDRRSTANESAAETPSSLSLLTPPRPTYAWMQSADEVTVSYQLPVSVPADQVDCQLHRDSISLTIGTATDSTSPSPIAHELPSFKHRAFFGEIVPDESFWTIEQGHLLTLYLQKRHTKTRWTHLHQDQIAAQSTASPAMDDVPETLDPSEFHTILENLAKYTGPEAPTQLSAQQIVRQKVRHGWSRASLATGEEDQSSLIDRLLNEPPEVEDYSEGDLVITAFTVTNGQQIAQTINTNHEWLCTPFAEPASASAPILESKTAWPWVRTCLKFGVDALIYQLTWCQSAITLINPTGPVDPPWIDSPPAMNAEHVATFPAFGYVQAALQNKKFLYVDRMNNQSSNNNSGPRFSLVASRSRYIYIYYHPKTLDSPNAPQKIVDLQALLPNSPHSARDAKLGQHHSLPSLDILGIQQLDATRLAVLLWDYICLVTV</sequence>
<comment type="subcellular location">
    <subcellularLocation>
        <location evidence="2">Cytoplasm</location>
    </subcellularLocation>
    <subcellularLocation>
        <location evidence="1">Nucleus</location>
    </subcellularLocation>
</comment>
<evidence type="ECO:0000256" key="5">
    <source>
        <dbReference type="ARBA" id="ARBA00023242"/>
    </source>
</evidence>
<keyword evidence="9" id="KW-1185">Reference proteome</keyword>
<feature type="region of interest" description="Disordered" evidence="6">
    <location>
        <begin position="341"/>
        <end position="381"/>
    </location>
</feature>
<keyword evidence="5" id="KW-0539">Nucleus</keyword>
<dbReference type="InterPro" id="IPR008978">
    <property type="entry name" value="HSP20-like_chaperone"/>
</dbReference>
<dbReference type="Proteomes" id="UP000268162">
    <property type="component" value="Unassembled WGS sequence"/>
</dbReference>
<evidence type="ECO:0000256" key="3">
    <source>
        <dbReference type="ARBA" id="ARBA00018915"/>
    </source>
</evidence>
<dbReference type="STRING" id="215637.A0A4P9ZYD0"/>
<dbReference type="SUPFAM" id="SSF49764">
    <property type="entry name" value="HSP20-like chaperones"/>
    <property type="match status" value="1"/>
</dbReference>
<protein>
    <recommendedName>
        <fullName evidence="3">NudC domain-containing protein 1</fullName>
    </recommendedName>
</protein>
<name>A0A4P9ZYD0_9FUNG</name>
<dbReference type="AlphaFoldDB" id="A0A4P9ZYD0"/>
<proteinExistence type="predicted"/>
<dbReference type="InterPro" id="IPR007052">
    <property type="entry name" value="CS_dom"/>
</dbReference>
<dbReference type="OrthoDB" id="428655at2759"/>